<dbReference type="Proteomes" id="UP001209276">
    <property type="component" value="Unassembled WGS sequence"/>
</dbReference>
<gene>
    <name evidence="1" type="ORF">M5W83_23015</name>
</gene>
<organism evidence="1 2">
    <name type="scientific">Paenibacillus thiaminolyticus</name>
    <name type="common">Bacillus thiaminolyticus</name>
    <dbReference type="NCBI Taxonomy" id="49283"/>
    <lineage>
        <taxon>Bacteria</taxon>
        <taxon>Bacillati</taxon>
        <taxon>Bacillota</taxon>
        <taxon>Bacilli</taxon>
        <taxon>Bacillales</taxon>
        <taxon>Paenibacillaceae</taxon>
        <taxon>Paenibacillus</taxon>
    </lineage>
</organism>
<reference evidence="1 2" key="1">
    <citation type="submission" date="2022-05" db="EMBL/GenBank/DDBJ databases">
        <title>Genome Sequencing of Bee-Associated Microbes.</title>
        <authorList>
            <person name="Dunlap C."/>
        </authorList>
    </citation>
    <scope>NUCLEOTIDE SEQUENCE [LARGE SCALE GENOMIC DNA]</scope>
    <source>
        <strain evidence="1 2">NRRL B-14613</strain>
    </source>
</reference>
<protein>
    <submittedName>
        <fullName evidence="1">Uncharacterized protein</fullName>
    </submittedName>
</protein>
<dbReference type="GeneID" id="76997754"/>
<dbReference type="RefSeq" id="WP_174818201.1">
    <property type="nucleotide sequence ID" value="NZ_CABMNB010000013.1"/>
</dbReference>
<sequence length="98" mass="10647">MKFAAKAPQKFHAYIGIGQVADTAASELDSLEYTLEQARLDGNTKDAEKLEPARGLSEKGEAITPRNLVRKYGGGSTDKYCSNRSKDRASCLFCSGEL</sequence>
<evidence type="ECO:0000313" key="2">
    <source>
        <dbReference type="Proteomes" id="UP001209276"/>
    </source>
</evidence>
<name>A0ABT4G1R3_PANTH</name>
<keyword evidence="2" id="KW-1185">Reference proteome</keyword>
<dbReference type="EMBL" id="JAMDMM010000048">
    <property type="protein sequence ID" value="MCY9610032.1"/>
    <property type="molecule type" value="Genomic_DNA"/>
</dbReference>
<proteinExistence type="predicted"/>
<comment type="caution">
    <text evidence="1">The sequence shown here is derived from an EMBL/GenBank/DDBJ whole genome shotgun (WGS) entry which is preliminary data.</text>
</comment>
<evidence type="ECO:0000313" key="1">
    <source>
        <dbReference type="EMBL" id="MCY9610032.1"/>
    </source>
</evidence>
<accession>A0ABT4G1R3</accession>